<protein>
    <recommendedName>
        <fullName evidence="5">Secretion system C-terminal sorting domain-containing protein</fullName>
    </recommendedName>
</protein>
<dbReference type="STRING" id="746697.Aeqsu_2577"/>
<dbReference type="Proteomes" id="UP000006049">
    <property type="component" value="Chromosome"/>
</dbReference>
<evidence type="ECO:0000256" key="2">
    <source>
        <dbReference type="SAM" id="SignalP"/>
    </source>
</evidence>
<evidence type="ECO:0000256" key="1">
    <source>
        <dbReference type="ARBA" id="ARBA00022729"/>
    </source>
</evidence>
<keyword evidence="1 2" id="KW-0732">Signal</keyword>
<evidence type="ECO:0000313" key="3">
    <source>
        <dbReference type="EMBL" id="AFL82032.1"/>
    </source>
</evidence>
<feature type="chain" id="PRO_5003683167" description="Secretion system C-terminal sorting domain-containing protein" evidence="2">
    <location>
        <begin position="18"/>
        <end position="285"/>
    </location>
</feature>
<dbReference type="RefSeq" id="WP_014783281.1">
    <property type="nucleotide sequence ID" value="NC_018013.1"/>
</dbReference>
<dbReference type="NCBIfam" id="TIGR04183">
    <property type="entry name" value="Por_Secre_tail"/>
    <property type="match status" value="1"/>
</dbReference>
<dbReference type="InterPro" id="IPR026444">
    <property type="entry name" value="Secre_tail"/>
</dbReference>
<dbReference type="OrthoDB" id="1361200at2"/>
<dbReference type="EMBL" id="CP003280">
    <property type="protein sequence ID" value="AFL82032.1"/>
    <property type="molecule type" value="Genomic_DNA"/>
</dbReference>
<feature type="signal peptide" evidence="2">
    <location>
        <begin position="1"/>
        <end position="17"/>
    </location>
</feature>
<accession>I3YYG4</accession>
<keyword evidence="4" id="KW-1185">Reference proteome</keyword>
<dbReference type="AlphaFoldDB" id="I3YYG4"/>
<proteinExistence type="predicted"/>
<dbReference type="KEGG" id="asl:Aeqsu_2577"/>
<gene>
    <name evidence="3" type="ordered locus">Aeqsu_2577</name>
</gene>
<reference evidence="3 4" key="1">
    <citation type="submission" date="2012-06" db="EMBL/GenBank/DDBJ databases">
        <title>The complete genome of Aequorivita sublithincola DSM 14238.</title>
        <authorList>
            <consortium name="US DOE Joint Genome Institute (JGI-PGF)"/>
            <person name="Lucas S."/>
            <person name="Copeland A."/>
            <person name="Lapidus A."/>
            <person name="Goodwin L."/>
            <person name="Pitluck S."/>
            <person name="Peters L."/>
            <person name="Munk A.C.C."/>
            <person name="Kyrpides N."/>
            <person name="Mavromatis K."/>
            <person name="Pagani I."/>
            <person name="Ivanova N."/>
            <person name="Ovchinnikova G."/>
            <person name="Zeytun A."/>
            <person name="Detter J.C."/>
            <person name="Han C."/>
            <person name="Land M."/>
            <person name="Hauser L."/>
            <person name="Markowitz V."/>
            <person name="Cheng J.-F."/>
            <person name="Hugenholtz P."/>
            <person name="Woyke T."/>
            <person name="Wu D."/>
            <person name="Tindall B."/>
            <person name="Faehnrich R."/>
            <person name="Brambilla E."/>
            <person name="Klenk H.-P."/>
            <person name="Eisen J.A."/>
        </authorList>
    </citation>
    <scope>NUCLEOTIDE SEQUENCE [LARGE SCALE GENOMIC DNA]</scope>
    <source>
        <strain evidence="4">DSM 14238 / LMG 21431 / ACAM 643 / 9-3</strain>
    </source>
</reference>
<evidence type="ECO:0000313" key="4">
    <source>
        <dbReference type="Proteomes" id="UP000006049"/>
    </source>
</evidence>
<sequence>MKKITLFVLLFANFALFAQKYQIQLRLVDGNIGYPTGNSNAPSNDPSLNAIFGTYGITGYLGGTNPVPDWEFRTHFVLCTGCDINALKQALDNYSTVVENTVQNEPGYIANALYVKLIDLDNGYNTGDVTPEGIVITNNSVLNTIFVDHTVLYFEPAFPGIQNPELKKVFQLGCDCMAVDLGPVLEAEPEIIEDTERQGYAVLAVADSEKLDFQFYPNPVENAIIIDSSERITSFEIINPLGQSIFKGNSNANINSFLPSLSIGNYLLKVATVSGKIQIVRFMKK</sequence>
<dbReference type="HOGENOM" id="CLU_975330_0_0_10"/>
<name>I3YYG4_AEQSU</name>
<organism evidence="3 4">
    <name type="scientific">Aequorivita sublithincola (strain DSM 14238 / LMG 21431 / ACAM 643 / 9-3)</name>
    <dbReference type="NCBI Taxonomy" id="746697"/>
    <lineage>
        <taxon>Bacteria</taxon>
        <taxon>Pseudomonadati</taxon>
        <taxon>Bacteroidota</taxon>
        <taxon>Flavobacteriia</taxon>
        <taxon>Flavobacteriales</taxon>
        <taxon>Flavobacteriaceae</taxon>
        <taxon>Aequorivita</taxon>
    </lineage>
</organism>
<evidence type="ECO:0008006" key="5">
    <source>
        <dbReference type="Google" id="ProtNLM"/>
    </source>
</evidence>